<dbReference type="GO" id="GO:0006487">
    <property type="term" value="P:protein N-linked glycosylation"/>
    <property type="evidence" value="ECO:0007669"/>
    <property type="project" value="TreeGrafter"/>
</dbReference>
<reference evidence="2 3" key="1">
    <citation type="submission" date="2018-10" db="EMBL/GenBank/DDBJ databases">
        <title>Butyricimonas faecalis sp. nov., isolated from human faeces and emended description of the genus Butyricimonas.</title>
        <authorList>
            <person name="Le Roy T."/>
            <person name="Van der Smissen P."/>
            <person name="Paquot A."/>
            <person name="Delzenne N."/>
            <person name="Muccioli G."/>
            <person name="Collet J.-F."/>
            <person name="Cani P.D."/>
        </authorList>
    </citation>
    <scope>NUCLEOTIDE SEQUENCE [LARGE SCALE GENOMIC DNA]</scope>
    <source>
        <strain evidence="2 3">H184</strain>
    </source>
</reference>
<dbReference type="InterPro" id="IPR001173">
    <property type="entry name" value="Glyco_trans_2-like"/>
</dbReference>
<dbReference type="KEGG" id="buy:D8S85_05075"/>
<gene>
    <name evidence="2" type="ORF">D8S85_05075</name>
</gene>
<dbReference type="SUPFAM" id="SSF53448">
    <property type="entry name" value="Nucleotide-diphospho-sugar transferases"/>
    <property type="match status" value="1"/>
</dbReference>
<feature type="domain" description="Glycosyltransferase 2-like" evidence="1">
    <location>
        <begin position="5"/>
        <end position="157"/>
    </location>
</feature>
<dbReference type="PANTHER" id="PTHR10859">
    <property type="entry name" value="GLYCOSYL TRANSFERASE"/>
    <property type="match status" value="1"/>
</dbReference>
<keyword evidence="3" id="KW-1185">Reference proteome</keyword>
<dbReference type="OrthoDB" id="9807778at2"/>
<name>A0A3Q9IPR2_9BACT</name>
<dbReference type="RefSeq" id="WP_106479855.1">
    <property type="nucleotide sequence ID" value="NZ_CP032819.1"/>
</dbReference>
<protein>
    <submittedName>
        <fullName evidence="2">Glycosyltransferase</fullName>
    </submittedName>
</protein>
<dbReference type="EMBL" id="CP032819">
    <property type="protein sequence ID" value="AZS28989.1"/>
    <property type="molecule type" value="Genomic_DNA"/>
</dbReference>
<dbReference type="Gene3D" id="3.90.550.10">
    <property type="entry name" value="Spore Coat Polysaccharide Biosynthesis Protein SpsA, Chain A"/>
    <property type="match status" value="1"/>
</dbReference>
<dbReference type="AlphaFoldDB" id="A0A3Q9IPR2"/>
<evidence type="ECO:0000259" key="1">
    <source>
        <dbReference type="Pfam" id="PF00535"/>
    </source>
</evidence>
<dbReference type="Pfam" id="PF00535">
    <property type="entry name" value="Glycos_transf_2"/>
    <property type="match status" value="1"/>
</dbReference>
<dbReference type="PANTHER" id="PTHR10859:SF91">
    <property type="entry name" value="DOLICHYL-PHOSPHATE BETA-GLUCOSYLTRANSFERASE"/>
    <property type="match status" value="1"/>
</dbReference>
<evidence type="ECO:0000313" key="3">
    <source>
        <dbReference type="Proteomes" id="UP000270673"/>
    </source>
</evidence>
<dbReference type="InterPro" id="IPR029044">
    <property type="entry name" value="Nucleotide-diphossugar_trans"/>
</dbReference>
<organism evidence="2 3">
    <name type="scientific">Butyricimonas faecalis</name>
    <dbReference type="NCBI Taxonomy" id="2093856"/>
    <lineage>
        <taxon>Bacteria</taxon>
        <taxon>Pseudomonadati</taxon>
        <taxon>Bacteroidota</taxon>
        <taxon>Bacteroidia</taxon>
        <taxon>Bacteroidales</taxon>
        <taxon>Odoribacteraceae</taxon>
        <taxon>Butyricimonas</taxon>
    </lineage>
</organism>
<keyword evidence="2" id="KW-0808">Transferase</keyword>
<dbReference type="Proteomes" id="UP000270673">
    <property type="component" value="Chromosome"/>
</dbReference>
<proteinExistence type="predicted"/>
<sequence>MEKICIIIPCYNEAQRLELEVFREFVGKEERFDFCFVNDGSQDNTSEVLRRAVALEPNRFLLVDNADNRGKAEAVRSGILYVNSLNRYHIVGYLDADLATPLEDLYLLAEVMDRQPEVCMTMGARLKRLGANVQRKAYRHYLGRGFATLVSMLYQLPVYDSQCGAKLLKSELIPVGFSEKFRSGWLFDVELILRIREKHADYNRIIHEVPLNTWVEKGDSRIKFKHLLKMPRELFNIYCRYMGRE</sequence>
<accession>A0A3Q9IPR2</accession>
<dbReference type="GO" id="GO:0016740">
    <property type="term" value="F:transferase activity"/>
    <property type="evidence" value="ECO:0007669"/>
    <property type="project" value="UniProtKB-KW"/>
</dbReference>
<evidence type="ECO:0000313" key="2">
    <source>
        <dbReference type="EMBL" id="AZS28989.1"/>
    </source>
</evidence>